<dbReference type="EMBL" id="CM039437">
    <property type="protein sequence ID" value="KAI4305056.1"/>
    <property type="molecule type" value="Genomic_DNA"/>
</dbReference>
<gene>
    <name evidence="1" type="ORF">L6164_028446</name>
</gene>
<keyword evidence="2" id="KW-1185">Reference proteome</keyword>
<sequence length="119" mass="13830">MKTNNDAVWVGRGPITPSAQRKLELAKTHSRWWIAKWAKDADKAIYQVAKQPEKYVVNVKERTCTCREWDLCGIPCEHAVSALAHLCAKPEDYVSTFYRRDVYLWTYEDFIHPTNGDNL</sequence>
<comment type="caution">
    <text evidence="1">The sequence shown here is derived from an EMBL/GenBank/DDBJ whole genome shotgun (WGS) entry which is preliminary data.</text>
</comment>
<name>A0ACB9L6J6_BAUVA</name>
<evidence type="ECO:0000313" key="2">
    <source>
        <dbReference type="Proteomes" id="UP000828941"/>
    </source>
</evidence>
<organism evidence="1 2">
    <name type="scientific">Bauhinia variegata</name>
    <name type="common">Purple orchid tree</name>
    <name type="synonym">Phanera variegata</name>
    <dbReference type="NCBI Taxonomy" id="167791"/>
    <lineage>
        <taxon>Eukaryota</taxon>
        <taxon>Viridiplantae</taxon>
        <taxon>Streptophyta</taxon>
        <taxon>Embryophyta</taxon>
        <taxon>Tracheophyta</taxon>
        <taxon>Spermatophyta</taxon>
        <taxon>Magnoliopsida</taxon>
        <taxon>eudicotyledons</taxon>
        <taxon>Gunneridae</taxon>
        <taxon>Pentapetalae</taxon>
        <taxon>rosids</taxon>
        <taxon>fabids</taxon>
        <taxon>Fabales</taxon>
        <taxon>Fabaceae</taxon>
        <taxon>Cercidoideae</taxon>
        <taxon>Cercideae</taxon>
        <taxon>Bauhiniinae</taxon>
        <taxon>Bauhinia</taxon>
    </lineage>
</organism>
<proteinExistence type="predicted"/>
<protein>
    <submittedName>
        <fullName evidence="1">Uncharacterized protein</fullName>
    </submittedName>
</protein>
<dbReference type="Proteomes" id="UP000828941">
    <property type="component" value="Chromosome 12"/>
</dbReference>
<reference evidence="1 2" key="1">
    <citation type="journal article" date="2022" name="DNA Res.">
        <title>Chromosomal-level genome assembly of the orchid tree Bauhinia variegata (Leguminosae; Cercidoideae) supports the allotetraploid origin hypothesis of Bauhinia.</title>
        <authorList>
            <person name="Zhong Y."/>
            <person name="Chen Y."/>
            <person name="Zheng D."/>
            <person name="Pang J."/>
            <person name="Liu Y."/>
            <person name="Luo S."/>
            <person name="Meng S."/>
            <person name="Qian L."/>
            <person name="Wei D."/>
            <person name="Dai S."/>
            <person name="Zhou R."/>
        </authorList>
    </citation>
    <scope>NUCLEOTIDE SEQUENCE [LARGE SCALE GENOMIC DNA]</scope>
    <source>
        <strain evidence="1">BV-YZ2020</strain>
    </source>
</reference>
<accession>A0ACB9L6J6</accession>
<evidence type="ECO:0000313" key="1">
    <source>
        <dbReference type="EMBL" id="KAI4305056.1"/>
    </source>
</evidence>